<keyword evidence="3" id="KW-1185">Reference proteome</keyword>
<dbReference type="SUPFAM" id="SSF48452">
    <property type="entry name" value="TPR-like"/>
    <property type="match status" value="1"/>
</dbReference>
<keyword evidence="1" id="KW-0175">Coiled coil</keyword>
<reference evidence="2 3" key="1">
    <citation type="submission" date="2024-10" db="EMBL/GenBank/DDBJ databases">
        <title>The Natural Products Discovery Center: Release of the First 8490 Sequenced Strains for Exploring Actinobacteria Biosynthetic Diversity.</title>
        <authorList>
            <person name="Kalkreuter E."/>
            <person name="Kautsar S.A."/>
            <person name="Yang D."/>
            <person name="Bader C.D."/>
            <person name="Teijaro C.N."/>
            <person name="Fluegel L."/>
            <person name="Davis C.M."/>
            <person name="Simpson J.R."/>
            <person name="Lauterbach L."/>
            <person name="Steele A.D."/>
            <person name="Gui C."/>
            <person name="Meng S."/>
            <person name="Li G."/>
            <person name="Viehrig K."/>
            <person name="Ye F."/>
            <person name="Su P."/>
            <person name="Kiefer A.F."/>
            <person name="Nichols A."/>
            <person name="Cepeda A.J."/>
            <person name="Yan W."/>
            <person name="Fan B."/>
            <person name="Jiang Y."/>
            <person name="Adhikari A."/>
            <person name="Zheng C.-J."/>
            <person name="Schuster L."/>
            <person name="Cowan T.M."/>
            <person name="Smanski M.J."/>
            <person name="Chevrette M.G."/>
            <person name="De Carvalho L.P.S."/>
            <person name="Shen B."/>
        </authorList>
    </citation>
    <scope>NUCLEOTIDE SEQUENCE [LARGE SCALE GENOMIC DNA]</scope>
    <source>
        <strain evidence="2 3">NPDC087220</strain>
    </source>
</reference>
<dbReference type="Proteomes" id="UP001617351">
    <property type="component" value="Unassembled WGS sequence"/>
</dbReference>
<comment type="caution">
    <text evidence="2">The sequence shown here is derived from an EMBL/GenBank/DDBJ whole genome shotgun (WGS) entry which is preliminary data.</text>
</comment>
<sequence>MPIRPQYRRVSALQREFFDREGLLAAYGEELRAIGGGPRILNVVGVGGIGKSRLLQELRNRTPDSHRTARLDLQLPTMRQQEDALAVLRMEFGAQGVRFDRFDIAYAVLWQRVHPQLQMNRRNTPFAEESDVLSKILDDAMGLPVFGTAAGLVRLTGRAIKNRQRRQLIQADPTLHELDDLSNAELGHAVSYLFAEELRSSASERPYVVYVDAYEALVPAPLPGGRNFVADAWLRDLLGQLHGGLTVLASREPLRWAVYDEEWAAVIRRADLDGLPMSARLDLLAQAGITEIPRQRSIAEASAGVPFYLHLAVDTHLQNPGRSGHAGTSEEIVQRFLQHVAADEVRILELLSTARTFDLHVFQAVGRAFDLPANLLTWESLTAYSFAYPLSDGWYRLHQLMIGALQRHLSPAVRRRVHRELRLHWEALARDMEGGDRRTASTARISPLREAVYHGLHGGDITADDIPRHADRAVALNGRQAVDGIVEDLRAYLAVPVVPAGGDDHPPAELRDAADCLEAESKLELGDTAGAIALTPSLDRPVRTLVGARLALAGANARRIAGESSLAATIFERVWTEHAGEARAAAGSCVADLRMWQGDFQGAFALADEVHGLCTAEDAVVRGDVKRLMHLGHRFLMDFESSARLLAEAEAEYREAEAVVGLANVRTNWAELWAFTSPGDAVAEAAAALAVQRDLGAQHEIGKAYTAMAMAQTRMGEYERAASSFDSAEAALERAGYRSGRARAAMFRAFLLWRRGDREGAGRLLVHAAREFEECQVYPSLILAIHRAADMIGVSAPELATAADRARPAVRPPGGLAALQHRTDAVLSAFLEGAG</sequence>
<feature type="coiled-coil region" evidence="1">
    <location>
        <begin position="639"/>
        <end position="666"/>
    </location>
</feature>
<protein>
    <submittedName>
        <fullName evidence="2">Uncharacterized protein</fullName>
    </submittedName>
</protein>
<dbReference type="EMBL" id="JBIUYY010000006">
    <property type="protein sequence ID" value="MFJ2822527.1"/>
    <property type="molecule type" value="Genomic_DNA"/>
</dbReference>
<gene>
    <name evidence="2" type="ORF">ACIO7M_15630</name>
</gene>
<dbReference type="Gene3D" id="1.25.40.10">
    <property type="entry name" value="Tetratricopeptide repeat domain"/>
    <property type="match status" value="1"/>
</dbReference>
<name>A0ABW8EH03_STRT5</name>
<accession>A0ABW8EH03</accession>
<evidence type="ECO:0000313" key="2">
    <source>
        <dbReference type="EMBL" id="MFJ2822527.1"/>
    </source>
</evidence>
<proteinExistence type="predicted"/>
<evidence type="ECO:0000313" key="3">
    <source>
        <dbReference type="Proteomes" id="UP001617351"/>
    </source>
</evidence>
<dbReference type="RefSeq" id="WP_402381165.1">
    <property type="nucleotide sequence ID" value="NZ_JBIUYY010000006.1"/>
</dbReference>
<evidence type="ECO:0000256" key="1">
    <source>
        <dbReference type="SAM" id="Coils"/>
    </source>
</evidence>
<organism evidence="2 3">
    <name type="scientific">Streptomyces toxytricini</name>
    <name type="common">Actinomyces toxytricini</name>
    <dbReference type="NCBI Taxonomy" id="67369"/>
    <lineage>
        <taxon>Bacteria</taxon>
        <taxon>Bacillati</taxon>
        <taxon>Actinomycetota</taxon>
        <taxon>Actinomycetes</taxon>
        <taxon>Kitasatosporales</taxon>
        <taxon>Streptomycetaceae</taxon>
        <taxon>Streptomyces</taxon>
    </lineage>
</organism>
<dbReference type="InterPro" id="IPR011990">
    <property type="entry name" value="TPR-like_helical_dom_sf"/>
</dbReference>